<accession>A0A2A6RIR0</accession>
<proteinExistence type="predicted"/>
<feature type="transmembrane region" description="Helical" evidence="1">
    <location>
        <begin position="94"/>
        <end position="114"/>
    </location>
</feature>
<keyword evidence="1" id="KW-0812">Transmembrane</keyword>
<organism evidence="2 3">
    <name type="scientific">Candidatus Viridilinea mediisalina</name>
    <dbReference type="NCBI Taxonomy" id="2024553"/>
    <lineage>
        <taxon>Bacteria</taxon>
        <taxon>Bacillati</taxon>
        <taxon>Chloroflexota</taxon>
        <taxon>Chloroflexia</taxon>
        <taxon>Chloroflexales</taxon>
        <taxon>Chloroflexineae</taxon>
        <taxon>Oscillochloridaceae</taxon>
        <taxon>Candidatus Viridilinea</taxon>
    </lineage>
</organism>
<feature type="transmembrane region" description="Helical" evidence="1">
    <location>
        <begin position="65"/>
        <end position="88"/>
    </location>
</feature>
<reference evidence="3" key="1">
    <citation type="submission" date="2017-08" db="EMBL/GenBank/DDBJ databases">
        <authorList>
            <person name="Grouzdev D.S."/>
            <person name="Gaisin V.A."/>
            <person name="Rysina M.S."/>
            <person name="Gorlenko V.M."/>
        </authorList>
    </citation>
    <scope>NUCLEOTIDE SEQUENCE [LARGE SCALE GENOMIC DNA]</scope>
    <source>
        <strain evidence="3">Kir15-3F</strain>
    </source>
</reference>
<evidence type="ECO:0000256" key="1">
    <source>
        <dbReference type="SAM" id="Phobius"/>
    </source>
</evidence>
<gene>
    <name evidence="2" type="ORF">CJ255_11845</name>
</gene>
<dbReference type="EMBL" id="NQWI01000050">
    <property type="protein sequence ID" value="PDW02833.1"/>
    <property type="molecule type" value="Genomic_DNA"/>
</dbReference>
<dbReference type="Proteomes" id="UP000220527">
    <property type="component" value="Unassembled WGS sequence"/>
</dbReference>
<feature type="transmembrane region" description="Helical" evidence="1">
    <location>
        <begin position="21"/>
        <end position="44"/>
    </location>
</feature>
<name>A0A2A6RIR0_9CHLR</name>
<dbReference type="RefSeq" id="WP_097644314.1">
    <property type="nucleotide sequence ID" value="NZ_NQWI01000050.1"/>
</dbReference>
<keyword evidence="1" id="KW-1133">Transmembrane helix</keyword>
<comment type="caution">
    <text evidence="2">The sequence shown here is derived from an EMBL/GenBank/DDBJ whole genome shotgun (WGS) entry which is preliminary data.</text>
</comment>
<keyword evidence="1" id="KW-0472">Membrane</keyword>
<protein>
    <submittedName>
        <fullName evidence="2">Uncharacterized protein</fullName>
    </submittedName>
</protein>
<dbReference type="OrthoDB" id="419058at2"/>
<evidence type="ECO:0000313" key="3">
    <source>
        <dbReference type="Proteomes" id="UP000220527"/>
    </source>
</evidence>
<keyword evidence="3" id="KW-1185">Reference proteome</keyword>
<dbReference type="AlphaFoldDB" id="A0A2A6RIR0"/>
<sequence>MIGVATSIFITPILALASSPLLGILTGISFGGLLAVLLISRDLTGQEIKPDERNQDGIMASLKNALLVSSIAGIMGTVAMGGVLTLIFAHTIGWIFGLCFGLGVALFSWSFYGGETFAKHLLLRAMFAKHSYLPWRLEDFFTACANIRLLARFGSGYTFMHMKLRDYMADVSDAEIDELVDRVKLQ</sequence>
<evidence type="ECO:0000313" key="2">
    <source>
        <dbReference type="EMBL" id="PDW02833.1"/>
    </source>
</evidence>